<dbReference type="InterPro" id="IPR037278">
    <property type="entry name" value="ARFGAP/RecO"/>
</dbReference>
<dbReference type="SMART" id="SM00105">
    <property type="entry name" value="ArfGap"/>
    <property type="match status" value="1"/>
</dbReference>
<dbReference type="PANTHER" id="PTHR46085:SF3">
    <property type="entry name" value="ARF GTPASE ACTIVATING PROTEIN"/>
    <property type="match status" value="1"/>
</dbReference>
<dbReference type="InterPro" id="IPR001164">
    <property type="entry name" value="ArfGAP_dom"/>
</dbReference>
<proteinExistence type="predicted"/>
<feature type="compositionally biased region" description="Low complexity" evidence="2">
    <location>
        <begin position="216"/>
        <end position="228"/>
    </location>
</feature>
<feature type="compositionally biased region" description="Low complexity" evidence="2">
    <location>
        <begin position="320"/>
        <end position="329"/>
    </location>
</feature>
<organism evidence="4 5">
    <name type="scientific">Hibiscus sabdariffa</name>
    <name type="common">roselle</name>
    <dbReference type="NCBI Taxonomy" id="183260"/>
    <lineage>
        <taxon>Eukaryota</taxon>
        <taxon>Viridiplantae</taxon>
        <taxon>Streptophyta</taxon>
        <taxon>Embryophyta</taxon>
        <taxon>Tracheophyta</taxon>
        <taxon>Spermatophyta</taxon>
        <taxon>Magnoliopsida</taxon>
        <taxon>eudicotyledons</taxon>
        <taxon>Gunneridae</taxon>
        <taxon>Pentapetalae</taxon>
        <taxon>rosids</taxon>
        <taxon>malvids</taxon>
        <taxon>Malvales</taxon>
        <taxon>Malvaceae</taxon>
        <taxon>Malvoideae</taxon>
        <taxon>Hibiscus</taxon>
    </lineage>
</organism>
<dbReference type="PANTHER" id="PTHR46085">
    <property type="entry name" value="ARFGAP/RECO-RELATED"/>
    <property type="match status" value="1"/>
</dbReference>
<dbReference type="SUPFAM" id="SSF57863">
    <property type="entry name" value="ArfGap/RecO-like zinc finger"/>
    <property type="match status" value="1"/>
</dbReference>
<evidence type="ECO:0000313" key="4">
    <source>
        <dbReference type="EMBL" id="KAK8602207.1"/>
    </source>
</evidence>
<sequence length="483" mass="53245">MKALDRNSLIKKRLHNPFFVFDSRKRAMASRVKEDEKNERIIRGLLKQPENRRCINCNSLGPQYVCTSFWTFVCTTCSGIHREFTHRVKSVSMAKFTSQEVAALQEGGNKCAKEIYFKEWDLQRNSVPDSSNVERFHDFIKHVYEDRRFSGERNSDKPPRGKMGDKEDTYENRADGYRGGSRSPPYEGRFSEGSSPGGRNDDRYSRYGYEERRSPGYDQGSQQYSDYQKSPARHEVVNDWRREDRFGNGRKPEDRRVSDGDPKLEGSPERPRDLESSSPPVARPVREILGENVMPLRISEPPKANGIRTIDGPQTQRTASSSSLGSTSGNPAEVKLEMTGSLIDFDADPEPQVASAVTQTQQTTVSQPVLQPTSSTNDQNWASFGFASQTNVSQAHSNVNTLDSVLSQLAVPASAPGDQSGTYSSVSGQVAAPVTNVNGAPLGGNSNIAFTGKIQALPFGTAAPAAAPASNFSMLLPSCLVVL</sequence>
<dbReference type="EMBL" id="JBBPBM010000001">
    <property type="protein sequence ID" value="KAK8602207.1"/>
    <property type="molecule type" value="Genomic_DNA"/>
</dbReference>
<keyword evidence="5" id="KW-1185">Reference proteome</keyword>
<evidence type="ECO:0000256" key="2">
    <source>
        <dbReference type="SAM" id="MobiDB-lite"/>
    </source>
</evidence>
<feature type="domain" description="Arf-GAP" evidence="3">
    <location>
        <begin position="39"/>
        <end position="157"/>
    </location>
</feature>
<keyword evidence="1" id="KW-0863">Zinc-finger</keyword>
<keyword evidence="1" id="KW-0479">Metal-binding</keyword>
<protein>
    <recommendedName>
        <fullName evidence="3">Arf-GAP domain-containing protein</fullName>
    </recommendedName>
</protein>
<accession>A0ABR2GI27</accession>
<evidence type="ECO:0000313" key="5">
    <source>
        <dbReference type="Proteomes" id="UP001472677"/>
    </source>
</evidence>
<keyword evidence="1" id="KW-0862">Zinc</keyword>
<name>A0ABR2GI27_9ROSI</name>
<dbReference type="Proteomes" id="UP001472677">
    <property type="component" value="Unassembled WGS sequence"/>
</dbReference>
<feature type="compositionally biased region" description="Basic and acidic residues" evidence="2">
    <location>
        <begin position="232"/>
        <end position="275"/>
    </location>
</feature>
<reference evidence="4 5" key="1">
    <citation type="journal article" date="2024" name="G3 (Bethesda)">
        <title>Genome assembly of Hibiscus sabdariffa L. provides insights into metabolisms of medicinal natural products.</title>
        <authorList>
            <person name="Kim T."/>
        </authorList>
    </citation>
    <scope>NUCLEOTIDE SEQUENCE [LARGE SCALE GENOMIC DNA]</scope>
    <source>
        <strain evidence="4">TK-2024</strain>
        <tissue evidence="4">Old leaves</tissue>
    </source>
</reference>
<dbReference type="Gene3D" id="1.10.220.150">
    <property type="entry name" value="Arf GTPase activating protein"/>
    <property type="match status" value="1"/>
</dbReference>
<dbReference type="CDD" id="cd08838">
    <property type="entry name" value="ArfGap_AGFG"/>
    <property type="match status" value="1"/>
</dbReference>
<dbReference type="PROSITE" id="PS50115">
    <property type="entry name" value="ARFGAP"/>
    <property type="match status" value="1"/>
</dbReference>
<dbReference type="Pfam" id="PF01412">
    <property type="entry name" value="ArfGap"/>
    <property type="match status" value="1"/>
</dbReference>
<gene>
    <name evidence="4" type="ORF">V6N12_052021</name>
</gene>
<feature type="compositionally biased region" description="Basic and acidic residues" evidence="2">
    <location>
        <begin position="149"/>
        <end position="176"/>
    </location>
</feature>
<dbReference type="PRINTS" id="PR00405">
    <property type="entry name" value="REVINTRACTNG"/>
</dbReference>
<evidence type="ECO:0000256" key="1">
    <source>
        <dbReference type="PROSITE-ProRule" id="PRU00288"/>
    </source>
</evidence>
<dbReference type="InterPro" id="IPR044820">
    <property type="entry name" value="AGD14-like"/>
</dbReference>
<evidence type="ECO:0000259" key="3">
    <source>
        <dbReference type="PROSITE" id="PS50115"/>
    </source>
</evidence>
<dbReference type="InterPro" id="IPR038508">
    <property type="entry name" value="ArfGAP_dom_sf"/>
</dbReference>
<feature type="region of interest" description="Disordered" evidence="2">
    <location>
        <begin position="149"/>
        <end position="332"/>
    </location>
</feature>
<comment type="caution">
    <text evidence="4">The sequence shown here is derived from an EMBL/GenBank/DDBJ whole genome shotgun (WGS) entry which is preliminary data.</text>
</comment>
<feature type="compositionally biased region" description="Basic and acidic residues" evidence="2">
    <location>
        <begin position="199"/>
        <end position="215"/>
    </location>
</feature>